<dbReference type="Pfam" id="PF00535">
    <property type="entry name" value="Glycos_transf_2"/>
    <property type="match status" value="1"/>
</dbReference>
<accession>A0AAE3FV24</accession>
<dbReference type="EMBL" id="JAKRVX010000001">
    <property type="protein sequence ID" value="MCL9815480.1"/>
    <property type="molecule type" value="Genomic_DNA"/>
</dbReference>
<comment type="caution">
    <text evidence="11">The sequence shown here is derived from an EMBL/GenBank/DDBJ whole genome shotgun (WGS) entry which is preliminary data.</text>
</comment>
<dbReference type="GO" id="GO:0006487">
    <property type="term" value="P:protein N-linked glycosylation"/>
    <property type="evidence" value="ECO:0007669"/>
    <property type="project" value="TreeGrafter"/>
</dbReference>
<dbReference type="InterPro" id="IPR035518">
    <property type="entry name" value="DPG_synthase"/>
</dbReference>
<feature type="transmembrane region" description="Helical" evidence="9">
    <location>
        <begin position="542"/>
        <end position="565"/>
    </location>
</feature>
<evidence type="ECO:0000256" key="1">
    <source>
        <dbReference type="ARBA" id="ARBA00004651"/>
    </source>
</evidence>
<evidence type="ECO:0000313" key="12">
    <source>
        <dbReference type="Proteomes" id="UP001203207"/>
    </source>
</evidence>
<keyword evidence="12" id="KW-1185">Reference proteome</keyword>
<reference evidence="11" key="1">
    <citation type="journal article" date="2022" name="Syst. Appl. Microbiol.">
        <title>Natronocalculus amylovorans gen. nov., sp. nov., and Natranaeroarchaeum aerophilus sp. nov., dominant culturable amylolytic natronoarchaea from hypersaline soda lakes in southwestern Siberia.</title>
        <authorList>
            <person name="Sorokin D.Y."/>
            <person name="Elcheninov A.G."/>
            <person name="Khizhniak T.V."/>
            <person name="Koenen M."/>
            <person name="Bale N.J."/>
            <person name="Damste J.S.S."/>
            <person name="Kublanov I.V."/>
        </authorList>
    </citation>
    <scope>NUCLEOTIDE SEQUENCE</scope>
    <source>
        <strain evidence="11">AArc-St2</strain>
    </source>
</reference>
<gene>
    <name evidence="11" type="ORF">AArcSt2_00830</name>
</gene>
<dbReference type="AlphaFoldDB" id="A0AAE3FV24"/>
<evidence type="ECO:0000256" key="4">
    <source>
        <dbReference type="ARBA" id="ARBA00022676"/>
    </source>
</evidence>
<feature type="transmembrane region" description="Helical" evidence="9">
    <location>
        <begin position="251"/>
        <end position="271"/>
    </location>
</feature>
<evidence type="ECO:0000256" key="7">
    <source>
        <dbReference type="ARBA" id="ARBA00022989"/>
    </source>
</evidence>
<evidence type="ECO:0000313" key="11">
    <source>
        <dbReference type="EMBL" id="MCL9815480.1"/>
    </source>
</evidence>
<dbReference type="CDD" id="cd04188">
    <property type="entry name" value="DPG_synthase"/>
    <property type="match status" value="1"/>
</dbReference>
<feature type="domain" description="Glycosyltransferase 2-like" evidence="10">
    <location>
        <begin position="11"/>
        <end position="179"/>
    </location>
</feature>
<dbReference type="InterPro" id="IPR029044">
    <property type="entry name" value="Nucleotide-diphossugar_trans"/>
</dbReference>
<organism evidence="11 12">
    <name type="scientific">Natronocalculus amylovorans</name>
    <dbReference type="NCBI Taxonomy" id="2917812"/>
    <lineage>
        <taxon>Archaea</taxon>
        <taxon>Methanobacteriati</taxon>
        <taxon>Methanobacteriota</taxon>
        <taxon>Stenosarchaea group</taxon>
        <taxon>Halobacteria</taxon>
        <taxon>Halobacteriales</taxon>
        <taxon>Haloferacaceae</taxon>
        <taxon>Natronocalculus</taxon>
    </lineage>
</organism>
<keyword evidence="5" id="KW-0808">Transferase</keyword>
<dbReference type="PANTHER" id="PTHR10859">
    <property type="entry name" value="GLYCOSYL TRANSFERASE"/>
    <property type="match status" value="1"/>
</dbReference>
<evidence type="ECO:0000256" key="5">
    <source>
        <dbReference type="ARBA" id="ARBA00022679"/>
    </source>
</evidence>
<evidence type="ECO:0000256" key="3">
    <source>
        <dbReference type="ARBA" id="ARBA00022475"/>
    </source>
</evidence>
<reference evidence="11" key="2">
    <citation type="submission" date="2022-02" db="EMBL/GenBank/DDBJ databases">
        <authorList>
            <person name="Elcheninov A.G."/>
            <person name="Sorokin D.Y."/>
            <person name="Kublanov I.V."/>
        </authorList>
    </citation>
    <scope>NUCLEOTIDE SEQUENCE</scope>
    <source>
        <strain evidence="11">AArc-St2</strain>
    </source>
</reference>
<keyword evidence="8 9" id="KW-0472">Membrane</keyword>
<evidence type="ECO:0000256" key="9">
    <source>
        <dbReference type="SAM" id="Phobius"/>
    </source>
</evidence>
<feature type="transmembrane region" description="Helical" evidence="9">
    <location>
        <begin position="571"/>
        <end position="589"/>
    </location>
</feature>
<dbReference type="SUPFAM" id="SSF53448">
    <property type="entry name" value="Nucleotide-diphospho-sugar transferases"/>
    <property type="match status" value="1"/>
</dbReference>
<sequence length="611" mass="65725">MDKGVVSRSVSVVLPAYNEEQTIEHTVTTTLETLQSFLSPGAFEVIIAEDGCDDRTPEIATRMATEDGRVHHFHSDERLGRGGALERAFEAATGDVLVYFDTDLATDMSHLEELVTRIQSGKYDVATGSRWMRGHRADRPAKRGVPSRGFNLLVRTLLRSSIKDHQCGFKAISREAFNDLHEEIEDRHWFWDTELLVRAQRRGYRVSEFPVQWTPKGDTKVDLVRDIFGMGSQIIRLFWQLSIQPRITQRVTIAAGLLLTLIAVGLMTLYLDPSDVIAEMGRADLTLVGIAALLYLFSWPIRGLRYRDILSQLGFNERVGFLTGAVFISQTGNLVFPARAGDAVRAYIVKMRRGIPYPSGFASLAAERVFDLLTITGLAGIVLIGYAATGQGGEVASAFGADPETGAQSGRTAVIVASGVGMAAIAAVTAIVLSARSDTNRVRTFITRVSNDSYGEYVASILERFIGDLQRAAGTRRAFSLIGATSVLIWVIDVLVAAIVLAAFGVGLSTIQLLSVCFFAVSVGNLAKVLPLSPGGIGLYEGAFTLLVVGLTPIGAATALGAAIVDHAVKNIVTLVGGVISMISLNVSLTTAVEESQEMAAAEIDADATAE</sequence>
<evidence type="ECO:0000256" key="8">
    <source>
        <dbReference type="ARBA" id="ARBA00023136"/>
    </source>
</evidence>
<dbReference type="PANTHER" id="PTHR10859:SF105">
    <property type="entry name" value="DOLICHYL-PHOSPHATE BETA-D-MANNOSYLTRANSFERASE"/>
    <property type="match status" value="1"/>
</dbReference>
<dbReference type="GO" id="GO:0005886">
    <property type="term" value="C:plasma membrane"/>
    <property type="evidence" value="ECO:0007669"/>
    <property type="project" value="UniProtKB-SubCell"/>
</dbReference>
<dbReference type="Proteomes" id="UP001203207">
    <property type="component" value="Unassembled WGS sequence"/>
</dbReference>
<evidence type="ECO:0000256" key="2">
    <source>
        <dbReference type="ARBA" id="ARBA00006739"/>
    </source>
</evidence>
<dbReference type="Pfam" id="PF03706">
    <property type="entry name" value="LPG_synthase_TM"/>
    <property type="match status" value="1"/>
</dbReference>
<dbReference type="NCBIfam" id="TIGR00374">
    <property type="entry name" value="flippase-like domain"/>
    <property type="match status" value="1"/>
</dbReference>
<dbReference type="Gene3D" id="3.90.550.10">
    <property type="entry name" value="Spore Coat Polysaccharide Biosynthesis Protein SpsA, Chain A"/>
    <property type="match status" value="1"/>
</dbReference>
<keyword evidence="6 9" id="KW-0812">Transmembrane</keyword>
<dbReference type="InterPro" id="IPR022791">
    <property type="entry name" value="L-PG_synthase/AglD"/>
</dbReference>
<proteinExistence type="inferred from homology"/>
<comment type="similarity">
    <text evidence="2">Belongs to the glycosyltransferase 2 family.</text>
</comment>
<comment type="subcellular location">
    <subcellularLocation>
        <location evidence="1">Cell membrane</location>
        <topology evidence="1">Multi-pass membrane protein</topology>
    </subcellularLocation>
</comment>
<dbReference type="GO" id="GO:0016757">
    <property type="term" value="F:glycosyltransferase activity"/>
    <property type="evidence" value="ECO:0007669"/>
    <property type="project" value="UniProtKB-KW"/>
</dbReference>
<keyword evidence="3" id="KW-1003">Cell membrane</keyword>
<feature type="transmembrane region" description="Helical" evidence="9">
    <location>
        <begin position="409"/>
        <end position="433"/>
    </location>
</feature>
<feature type="transmembrane region" description="Helical" evidence="9">
    <location>
        <begin position="478"/>
        <end position="504"/>
    </location>
</feature>
<dbReference type="RefSeq" id="WP_250582275.1">
    <property type="nucleotide sequence ID" value="NZ_JAKRVX010000001.1"/>
</dbReference>
<feature type="transmembrane region" description="Helical" evidence="9">
    <location>
        <begin position="369"/>
        <end position="389"/>
    </location>
</feature>
<protein>
    <submittedName>
        <fullName evidence="11">Flippase-like domain-containing protein</fullName>
    </submittedName>
</protein>
<evidence type="ECO:0000256" key="6">
    <source>
        <dbReference type="ARBA" id="ARBA00022692"/>
    </source>
</evidence>
<feature type="transmembrane region" description="Helical" evidence="9">
    <location>
        <begin position="283"/>
        <end position="301"/>
    </location>
</feature>
<keyword evidence="4" id="KW-0328">Glycosyltransferase</keyword>
<dbReference type="InterPro" id="IPR001173">
    <property type="entry name" value="Glyco_trans_2-like"/>
</dbReference>
<keyword evidence="7 9" id="KW-1133">Transmembrane helix</keyword>
<name>A0AAE3FV24_9EURY</name>
<evidence type="ECO:0000259" key="10">
    <source>
        <dbReference type="Pfam" id="PF00535"/>
    </source>
</evidence>